<keyword evidence="2 7" id="KW-0732">Signal</keyword>
<dbReference type="GO" id="GO:0005615">
    <property type="term" value="C:extracellular space"/>
    <property type="evidence" value="ECO:0007669"/>
    <property type="project" value="TreeGrafter"/>
</dbReference>
<feature type="transmembrane region" description="Helical" evidence="6">
    <location>
        <begin position="530"/>
        <end position="551"/>
    </location>
</feature>
<evidence type="ECO:0000256" key="3">
    <source>
        <dbReference type="ARBA" id="ARBA00022737"/>
    </source>
</evidence>
<sequence length="783" mass="88261">MIMSFITLILISILFGFNSSVYGYCDVEECDCFIDDAKFVVDCSNKNMSELPKNIPKDTQKLILSNNNFEDVPDLNSLEDLEELNLSGNKIRKISAGVLMNLLKLEKVILSKNNLTKLSDIFADELFYSQSANNLIELDLSNNAITLNNDSVNDFVHTLRVLNLSNCKISSLTNPNFLKHMPMLEVLDISYNPLSAINNLQSDSLIQLDASHCQLGFLNESTFQLTNLTKLNLSWNPRIYFSRHRPIVKSLKELDISYCNINRLKLQDFPNLKKLIARGNMINELSKESFEKNRLLEYINLSRNAIFNVHEETFKHLLKLKIVDLSWNIISNLDQKTFSSNKWLTNINLSRNHFSRLNPLFSESVTTLDMSWCEIQHISKDAFIGLSELTELNLSHNLISDIPDQLDASKLKKLDLTFCRLKSLRNETLQSMPFLKILLLGGNRLTTPFDVSYFSGNDRLEEIDLSDNPWRCECMSDSFKNLFNYLRSKVENIRSLKCETPSVVSGKTWSGACSQVWNPIIPPVSKSDKVWMFLMISLLSFLGTMCVVLSVRRALKAKAEATRIEEERAAEESRELERRQRLLRREAQCNAPDPRDLVSPPCYEEALLMPRLDGSFASLGHLPSGSRDNLQNKIAKNRAKSEANVSKSSPRVVNITPLIIPAPQENTTQSAVELRTEPNNEEQSDSSTSLMNSQEIGTTSTSTSNNIGNVASTIPNSPPPKYSKHNPISVVAEVTVETNVSEDVDDPAKTTLESNDPIEINASADDETENSSAVGRIPRESDL</sequence>
<dbReference type="Pfam" id="PF00560">
    <property type="entry name" value="LRR_1"/>
    <property type="match status" value="1"/>
</dbReference>
<evidence type="ECO:0000256" key="2">
    <source>
        <dbReference type="ARBA" id="ARBA00022729"/>
    </source>
</evidence>
<proteinExistence type="predicted"/>
<accession>A0A6M2DX80</accession>
<dbReference type="Gene3D" id="3.80.10.10">
    <property type="entry name" value="Ribonuclease Inhibitor"/>
    <property type="match status" value="3"/>
</dbReference>
<dbReference type="SUPFAM" id="SSF52058">
    <property type="entry name" value="L domain-like"/>
    <property type="match status" value="1"/>
</dbReference>
<keyword evidence="3" id="KW-0677">Repeat</keyword>
<dbReference type="Pfam" id="PF13855">
    <property type="entry name" value="LRR_8"/>
    <property type="match status" value="3"/>
</dbReference>
<keyword evidence="4" id="KW-0175">Coiled coil</keyword>
<name>A0A6M2DX80_XENCH</name>
<protein>
    <submittedName>
        <fullName evidence="8">Putative membrane glycoprotein lig-1</fullName>
    </submittedName>
</protein>
<feature type="compositionally biased region" description="Polar residues" evidence="5">
    <location>
        <begin position="685"/>
        <end position="695"/>
    </location>
</feature>
<feature type="compositionally biased region" description="Low complexity" evidence="5">
    <location>
        <begin position="696"/>
        <end position="709"/>
    </location>
</feature>
<organism evidence="8">
    <name type="scientific">Xenopsylla cheopis</name>
    <name type="common">Oriental rat flea</name>
    <name type="synonym">Pulex cheopis</name>
    <dbReference type="NCBI Taxonomy" id="163159"/>
    <lineage>
        <taxon>Eukaryota</taxon>
        <taxon>Metazoa</taxon>
        <taxon>Ecdysozoa</taxon>
        <taxon>Arthropoda</taxon>
        <taxon>Hexapoda</taxon>
        <taxon>Insecta</taxon>
        <taxon>Pterygota</taxon>
        <taxon>Neoptera</taxon>
        <taxon>Endopterygota</taxon>
        <taxon>Siphonaptera</taxon>
        <taxon>Pulicidae</taxon>
        <taxon>Xenopsyllinae</taxon>
        <taxon>Xenopsylla</taxon>
    </lineage>
</organism>
<dbReference type="SMART" id="SM00365">
    <property type="entry name" value="LRR_SD22"/>
    <property type="match status" value="6"/>
</dbReference>
<evidence type="ECO:0000256" key="4">
    <source>
        <dbReference type="SAM" id="Coils"/>
    </source>
</evidence>
<feature type="signal peptide" evidence="7">
    <location>
        <begin position="1"/>
        <end position="23"/>
    </location>
</feature>
<evidence type="ECO:0000256" key="6">
    <source>
        <dbReference type="SAM" id="Phobius"/>
    </source>
</evidence>
<reference evidence="8" key="1">
    <citation type="submission" date="2020-03" db="EMBL/GenBank/DDBJ databases">
        <title>Transcriptomic Profiling of the Digestive Tract of the Rat Flea, Xenopsylla cheopis, Following Blood Feeding and Infection with Yersinia pestis.</title>
        <authorList>
            <person name="Bland D.M."/>
            <person name="Martens C.A."/>
            <person name="Virtaneva K."/>
            <person name="Kanakabandi K."/>
            <person name="Long D."/>
            <person name="Rosenke R."/>
            <person name="Saturday G.A."/>
            <person name="Hoyt F.H."/>
            <person name="Bruno D.P."/>
            <person name="Ribeiro J.M.C."/>
            <person name="Hinnebusch J."/>
        </authorList>
    </citation>
    <scope>NUCLEOTIDE SEQUENCE</scope>
</reference>
<dbReference type="InterPro" id="IPR032675">
    <property type="entry name" value="LRR_dom_sf"/>
</dbReference>
<dbReference type="PANTHER" id="PTHR24373:SF275">
    <property type="entry name" value="TIR DOMAIN-CONTAINING PROTEIN"/>
    <property type="match status" value="1"/>
</dbReference>
<dbReference type="EMBL" id="GIIL01006554">
    <property type="protein sequence ID" value="NOV50280.1"/>
    <property type="molecule type" value="Transcribed_RNA"/>
</dbReference>
<dbReference type="InterPro" id="IPR001611">
    <property type="entry name" value="Leu-rich_rpt"/>
</dbReference>
<keyword evidence="6" id="KW-0472">Membrane</keyword>
<dbReference type="GO" id="GO:0031012">
    <property type="term" value="C:extracellular matrix"/>
    <property type="evidence" value="ECO:0007669"/>
    <property type="project" value="TreeGrafter"/>
</dbReference>
<keyword evidence="6" id="KW-1133">Transmembrane helix</keyword>
<evidence type="ECO:0000313" key="8">
    <source>
        <dbReference type="EMBL" id="NOV50280.1"/>
    </source>
</evidence>
<keyword evidence="6" id="KW-0812">Transmembrane</keyword>
<dbReference type="InterPro" id="IPR025875">
    <property type="entry name" value="Leu-rich_rpt_4"/>
</dbReference>
<evidence type="ECO:0000256" key="5">
    <source>
        <dbReference type="SAM" id="MobiDB-lite"/>
    </source>
</evidence>
<dbReference type="InterPro" id="IPR003591">
    <property type="entry name" value="Leu-rich_rpt_typical-subtyp"/>
</dbReference>
<keyword evidence="1" id="KW-0433">Leucine-rich repeat</keyword>
<evidence type="ECO:0000256" key="1">
    <source>
        <dbReference type="ARBA" id="ARBA00022614"/>
    </source>
</evidence>
<feature type="chain" id="PRO_5026901654" evidence="7">
    <location>
        <begin position="24"/>
        <end position="783"/>
    </location>
</feature>
<dbReference type="InterPro" id="IPR050328">
    <property type="entry name" value="Dev_Immune_Receptor"/>
</dbReference>
<dbReference type="Pfam" id="PF12799">
    <property type="entry name" value="LRR_4"/>
    <property type="match status" value="1"/>
</dbReference>
<dbReference type="Pfam" id="PF13516">
    <property type="entry name" value="LRR_6"/>
    <property type="match status" value="1"/>
</dbReference>
<feature type="region of interest" description="Disordered" evidence="5">
    <location>
        <begin position="738"/>
        <end position="783"/>
    </location>
</feature>
<feature type="coiled-coil region" evidence="4">
    <location>
        <begin position="552"/>
        <end position="586"/>
    </location>
</feature>
<dbReference type="PANTHER" id="PTHR24373">
    <property type="entry name" value="SLIT RELATED LEUCINE-RICH REPEAT NEURONAL PROTEIN"/>
    <property type="match status" value="1"/>
</dbReference>
<feature type="region of interest" description="Disordered" evidence="5">
    <location>
        <begin position="662"/>
        <end position="725"/>
    </location>
</feature>
<dbReference type="AlphaFoldDB" id="A0A6M2DX80"/>
<evidence type="ECO:0000256" key="7">
    <source>
        <dbReference type="SAM" id="SignalP"/>
    </source>
</evidence>
<dbReference type="SMART" id="SM00369">
    <property type="entry name" value="LRR_TYP"/>
    <property type="match status" value="10"/>
</dbReference>
<dbReference type="PROSITE" id="PS51450">
    <property type="entry name" value="LRR"/>
    <property type="match status" value="5"/>
</dbReference>